<keyword evidence="3" id="KW-1185">Reference proteome</keyword>
<feature type="compositionally biased region" description="Polar residues" evidence="1">
    <location>
        <begin position="12"/>
        <end position="24"/>
    </location>
</feature>
<dbReference type="Proteomes" id="UP000006591">
    <property type="component" value="Chromosome 6"/>
</dbReference>
<feature type="region of interest" description="Disordered" evidence="1">
    <location>
        <begin position="1"/>
        <end position="24"/>
    </location>
</feature>
<reference evidence="2" key="1">
    <citation type="submission" date="2015-04" db="UniProtKB">
        <authorList>
            <consortium name="EnsemblPlants"/>
        </authorList>
    </citation>
    <scope>IDENTIFICATION</scope>
    <source>
        <strain evidence="2">SL10</strain>
    </source>
</reference>
<dbReference type="Gramene" id="ONIVA06G30400.1">
    <property type="protein sequence ID" value="ONIVA06G30400.1"/>
    <property type="gene ID" value="ONIVA06G30400"/>
</dbReference>
<accession>A0A0E0HVJ6</accession>
<evidence type="ECO:0000256" key="1">
    <source>
        <dbReference type="SAM" id="MobiDB-lite"/>
    </source>
</evidence>
<sequence>MNVSKPADDQQHGSSTGKHTTAAATTDRWAVTMAVWHGPMCSRTLNTYQDNTTNTLHDIESEEEEEEERMVKDDALPDEGTLQLCGYILISTSVAAMWAGFVDRQPVSAFMALVPKEREKKAINDLKCAKPNKQNLRLPGQAKHMQFSEVARPTKY</sequence>
<dbReference type="AlphaFoldDB" id="A0A0E0HVJ6"/>
<proteinExistence type="predicted"/>
<feature type="compositionally biased region" description="Basic and acidic residues" evidence="1">
    <location>
        <begin position="1"/>
        <end position="11"/>
    </location>
</feature>
<name>A0A0E0HVJ6_ORYNI</name>
<evidence type="ECO:0000313" key="3">
    <source>
        <dbReference type="Proteomes" id="UP000006591"/>
    </source>
</evidence>
<reference evidence="2" key="2">
    <citation type="submission" date="2018-04" db="EMBL/GenBank/DDBJ databases">
        <title>OnivRS2 (Oryza nivara Reference Sequence Version 2).</title>
        <authorList>
            <person name="Zhang J."/>
            <person name="Kudrna D."/>
            <person name="Lee S."/>
            <person name="Talag J."/>
            <person name="Rajasekar S."/>
            <person name="Welchert J."/>
            <person name="Hsing Y.-I."/>
            <person name="Wing R.A."/>
        </authorList>
    </citation>
    <scope>NUCLEOTIDE SEQUENCE [LARGE SCALE GENOMIC DNA]</scope>
    <source>
        <strain evidence="2">SL10</strain>
    </source>
</reference>
<dbReference type="HOGENOM" id="CLU_1689530_0_0_1"/>
<dbReference type="EnsemblPlants" id="ONIVA06G30400.1">
    <property type="protein sequence ID" value="ONIVA06G30400.1"/>
    <property type="gene ID" value="ONIVA06G30400"/>
</dbReference>
<organism evidence="2">
    <name type="scientific">Oryza nivara</name>
    <name type="common">Indian wild rice</name>
    <name type="synonym">Oryza sativa f. spontanea</name>
    <dbReference type="NCBI Taxonomy" id="4536"/>
    <lineage>
        <taxon>Eukaryota</taxon>
        <taxon>Viridiplantae</taxon>
        <taxon>Streptophyta</taxon>
        <taxon>Embryophyta</taxon>
        <taxon>Tracheophyta</taxon>
        <taxon>Spermatophyta</taxon>
        <taxon>Magnoliopsida</taxon>
        <taxon>Liliopsida</taxon>
        <taxon>Poales</taxon>
        <taxon>Poaceae</taxon>
        <taxon>BOP clade</taxon>
        <taxon>Oryzoideae</taxon>
        <taxon>Oryzeae</taxon>
        <taxon>Oryzinae</taxon>
        <taxon>Oryza</taxon>
    </lineage>
</organism>
<protein>
    <submittedName>
        <fullName evidence="2">Uncharacterized protein</fullName>
    </submittedName>
</protein>
<evidence type="ECO:0000313" key="2">
    <source>
        <dbReference type="EnsemblPlants" id="ONIVA06G30400.1"/>
    </source>
</evidence>